<dbReference type="FunFam" id="1.10.10.10:FF:000079">
    <property type="entry name" value="GntR family transcriptional regulator"/>
    <property type="match status" value="1"/>
</dbReference>
<reference evidence="6 7" key="1">
    <citation type="journal article" date="2014" name="Int. J. Syst. Evol. Microbiol.">
        <title>Complete genome sequence of Corynebacterium casei LMG S-19264T (=DSM 44701T), isolated from a smear-ripened cheese.</title>
        <authorList>
            <consortium name="US DOE Joint Genome Institute (JGI-PGF)"/>
            <person name="Walter F."/>
            <person name="Albersmeier A."/>
            <person name="Kalinowski J."/>
            <person name="Ruckert C."/>
        </authorList>
    </citation>
    <scope>NUCLEOTIDE SEQUENCE [LARGE SCALE GENOMIC DNA]</scope>
    <source>
        <strain evidence="6 7">NBRC 112785</strain>
    </source>
</reference>
<evidence type="ECO:0000259" key="5">
    <source>
        <dbReference type="PROSITE" id="PS50949"/>
    </source>
</evidence>
<dbReference type="EMBL" id="BSPO01000014">
    <property type="protein sequence ID" value="GLS85014.1"/>
    <property type="molecule type" value="Genomic_DNA"/>
</dbReference>
<dbReference type="InterPro" id="IPR011663">
    <property type="entry name" value="UTRA"/>
</dbReference>
<dbReference type="SMART" id="SM00345">
    <property type="entry name" value="HTH_GNTR"/>
    <property type="match status" value="1"/>
</dbReference>
<dbReference type="InterPro" id="IPR000524">
    <property type="entry name" value="Tscrpt_reg_HTH_GntR"/>
</dbReference>
<evidence type="ECO:0000313" key="7">
    <source>
        <dbReference type="Proteomes" id="UP001157439"/>
    </source>
</evidence>
<dbReference type="Gene3D" id="3.40.1410.10">
    <property type="entry name" value="Chorismate lyase-like"/>
    <property type="match status" value="1"/>
</dbReference>
<name>A0AA37TYJ7_9GAMM</name>
<sequence>MSLPKFIEIKQYICSQIEAGKWLEYCQVPSENQLAKQFACSRMTARRALTELCQQGTLVRTQGLGTFVAELKSQSSLLEIRNIADEINERGHGYSVLQLSLETRPASAKIAVVLGVEPESLVGYSELVHCEDGYPIQLEQRYVNARLVPQYTEQDFRIQTPHHYLSRVAPLTQATHTIEAIAADNEMAQHLTIKLNEPCLQIARRTWSSQGVVSFALLTHPGSRYRVGGELHINE</sequence>
<dbReference type="SUPFAM" id="SSF64288">
    <property type="entry name" value="Chorismate lyase-like"/>
    <property type="match status" value="1"/>
</dbReference>
<dbReference type="InterPro" id="IPR010248">
    <property type="entry name" value="His_ut_repres"/>
</dbReference>
<dbReference type="InterPro" id="IPR036388">
    <property type="entry name" value="WH-like_DNA-bd_sf"/>
</dbReference>
<keyword evidence="1" id="KW-0805">Transcription regulation</keyword>
<keyword evidence="7" id="KW-1185">Reference proteome</keyword>
<gene>
    <name evidence="6" type="primary">hutC</name>
    <name evidence="6" type="ORF">GCM10007894_29910</name>
</gene>
<evidence type="ECO:0000256" key="2">
    <source>
        <dbReference type="ARBA" id="ARBA00023125"/>
    </source>
</evidence>
<dbReference type="GO" id="GO:0045892">
    <property type="term" value="P:negative regulation of DNA-templated transcription"/>
    <property type="evidence" value="ECO:0007669"/>
    <property type="project" value="UniProtKB-UniRule"/>
</dbReference>
<dbReference type="PRINTS" id="PR00035">
    <property type="entry name" value="HTHGNTR"/>
</dbReference>
<dbReference type="AlphaFoldDB" id="A0AA37TYJ7"/>
<dbReference type="NCBIfam" id="TIGR02018">
    <property type="entry name" value="his_ut_repres"/>
    <property type="match status" value="1"/>
</dbReference>
<evidence type="ECO:0000256" key="4">
    <source>
        <dbReference type="NCBIfam" id="TIGR02018"/>
    </source>
</evidence>
<dbReference type="GO" id="GO:0003677">
    <property type="term" value="F:DNA binding"/>
    <property type="evidence" value="ECO:0007669"/>
    <property type="project" value="UniProtKB-UniRule"/>
</dbReference>
<dbReference type="RefSeq" id="WP_095499457.1">
    <property type="nucleotide sequence ID" value="NZ_BSPO01000014.1"/>
</dbReference>
<dbReference type="PANTHER" id="PTHR44846:SF16">
    <property type="entry name" value="TRANSCRIPTIONAL REGULATOR PHNF-RELATED"/>
    <property type="match status" value="1"/>
</dbReference>
<dbReference type="GO" id="GO:0006547">
    <property type="term" value="P:L-histidine metabolic process"/>
    <property type="evidence" value="ECO:0007669"/>
    <property type="project" value="UniProtKB-UniRule"/>
</dbReference>
<organism evidence="6 7">
    <name type="scientific">Paraferrimonas haliotis</name>
    <dbReference type="NCBI Taxonomy" id="2013866"/>
    <lineage>
        <taxon>Bacteria</taxon>
        <taxon>Pseudomonadati</taxon>
        <taxon>Pseudomonadota</taxon>
        <taxon>Gammaproteobacteria</taxon>
        <taxon>Alteromonadales</taxon>
        <taxon>Ferrimonadaceae</taxon>
        <taxon>Paraferrimonas</taxon>
    </lineage>
</organism>
<dbReference type="Gene3D" id="1.10.10.10">
    <property type="entry name" value="Winged helix-like DNA-binding domain superfamily/Winged helix DNA-binding domain"/>
    <property type="match status" value="1"/>
</dbReference>
<dbReference type="SUPFAM" id="SSF46785">
    <property type="entry name" value="Winged helix' DNA-binding domain"/>
    <property type="match status" value="1"/>
</dbReference>
<dbReference type="PANTHER" id="PTHR44846">
    <property type="entry name" value="MANNOSYL-D-GLYCERATE TRANSPORT/METABOLISM SYSTEM REPRESSOR MNGR-RELATED"/>
    <property type="match status" value="1"/>
</dbReference>
<evidence type="ECO:0000256" key="1">
    <source>
        <dbReference type="ARBA" id="ARBA00023015"/>
    </source>
</evidence>
<dbReference type="GO" id="GO:0003700">
    <property type="term" value="F:DNA-binding transcription factor activity"/>
    <property type="evidence" value="ECO:0007669"/>
    <property type="project" value="UniProtKB-UniRule"/>
</dbReference>
<keyword evidence="3" id="KW-0804">Transcription</keyword>
<dbReference type="Pfam" id="PF00392">
    <property type="entry name" value="GntR"/>
    <property type="match status" value="1"/>
</dbReference>
<accession>A0AA37TYJ7</accession>
<dbReference type="Proteomes" id="UP001157439">
    <property type="component" value="Unassembled WGS sequence"/>
</dbReference>
<protein>
    <recommendedName>
        <fullName evidence="4">Histidine utilization repressor</fullName>
    </recommendedName>
</protein>
<dbReference type="SMART" id="SM00866">
    <property type="entry name" value="UTRA"/>
    <property type="match status" value="1"/>
</dbReference>
<comment type="caution">
    <text evidence="6">The sequence shown here is derived from an EMBL/GenBank/DDBJ whole genome shotgun (WGS) entry which is preliminary data.</text>
</comment>
<evidence type="ECO:0000256" key="3">
    <source>
        <dbReference type="ARBA" id="ARBA00023163"/>
    </source>
</evidence>
<keyword evidence="2" id="KW-0238">DNA-binding</keyword>
<feature type="domain" description="HTH gntR-type" evidence="5">
    <location>
        <begin position="3"/>
        <end position="71"/>
    </location>
</feature>
<dbReference type="InterPro" id="IPR028978">
    <property type="entry name" value="Chorismate_lyase_/UTRA_dom_sf"/>
</dbReference>
<dbReference type="InterPro" id="IPR036390">
    <property type="entry name" value="WH_DNA-bd_sf"/>
</dbReference>
<proteinExistence type="predicted"/>
<dbReference type="Pfam" id="PF07702">
    <property type="entry name" value="UTRA"/>
    <property type="match status" value="1"/>
</dbReference>
<dbReference type="PROSITE" id="PS50949">
    <property type="entry name" value="HTH_GNTR"/>
    <property type="match status" value="1"/>
</dbReference>
<dbReference type="InterPro" id="IPR050679">
    <property type="entry name" value="Bact_HTH_transcr_reg"/>
</dbReference>
<evidence type="ECO:0000313" key="6">
    <source>
        <dbReference type="EMBL" id="GLS85014.1"/>
    </source>
</evidence>
<dbReference type="CDD" id="cd07377">
    <property type="entry name" value="WHTH_GntR"/>
    <property type="match status" value="1"/>
</dbReference>